<proteinExistence type="predicted"/>
<organism evidence="2 5">
    <name type="scientific">Loxostege sticticalis</name>
    <name type="common">Beet webworm moth</name>
    <dbReference type="NCBI Taxonomy" id="481309"/>
    <lineage>
        <taxon>Eukaryota</taxon>
        <taxon>Metazoa</taxon>
        <taxon>Ecdysozoa</taxon>
        <taxon>Arthropoda</taxon>
        <taxon>Hexapoda</taxon>
        <taxon>Insecta</taxon>
        <taxon>Pterygota</taxon>
        <taxon>Neoptera</taxon>
        <taxon>Endopterygota</taxon>
        <taxon>Lepidoptera</taxon>
        <taxon>Glossata</taxon>
        <taxon>Ditrysia</taxon>
        <taxon>Pyraloidea</taxon>
        <taxon>Crambidae</taxon>
        <taxon>Pyraustinae</taxon>
        <taxon>Loxostege</taxon>
    </lineage>
</organism>
<evidence type="ECO:0000313" key="4">
    <source>
        <dbReference type="Proteomes" id="UP001549920"/>
    </source>
</evidence>
<evidence type="ECO:0000256" key="1">
    <source>
        <dbReference type="SAM" id="MobiDB-lite"/>
    </source>
</evidence>
<reference evidence="4 5" key="1">
    <citation type="submission" date="2024-06" db="EMBL/GenBank/DDBJ databases">
        <title>A chromosome-level genome assembly of beet webworm, Loxostege sticticalis.</title>
        <authorList>
            <person name="Zhang Y."/>
        </authorList>
    </citation>
    <scope>NUCLEOTIDE SEQUENCE [LARGE SCALE GENOMIC DNA]</scope>
    <source>
        <strain evidence="3">AQ026</strain>
        <strain evidence="2">AQ028</strain>
        <tissue evidence="2">Male pupae</tissue>
        <tissue evidence="3">Whole body</tissue>
    </source>
</reference>
<feature type="compositionally biased region" description="Basic residues" evidence="1">
    <location>
        <begin position="1"/>
        <end position="13"/>
    </location>
</feature>
<evidence type="ECO:0000313" key="5">
    <source>
        <dbReference type="Proteomes" id="UP001549921"/>
    </source>
</evidence>
<gene>
    <name evidence="3" type="ORF">ABMA27_000950</name>
    <name evidence="2" type="ORF">ABMA28_001016</name>
</gene>
<feature type="compositionally biased region" description="Basic residues" evidence="1">
    <location>
        <begin position="304"/>
        <end position="317"/>
    </location>
</feature>
<dbReference type="Proteomes" id="UP001549921">
    <property type="component" value="Unassembled WGS sequence"/>
</dbReference>
<feature type="region of interest" description="Disordered" evidence="1">
    <location>
        <begin position="245"/>
        <end position="340"/>
    </location>
</feature>
<accession>A0ABD0T4B7</accession>
<feature type="compositionally biased region" description="Basic and acidic residues" evidence="1">
    <location>
        <begin position="272"/>
        <end position="297"/>
    </location>
</feature>
<feature type="region of interest" description="Disordered" evidence="1">
    <location>
        <begin position="1"/>
        <end position="80"/>
    </location>
</feature>
<comment type="caution">
    <text evidence="2">The sequence shown here is derived from an EMBL/GenBank/DDBJ whole genome shotgun (WGS) entry which is preliminary data.</text>
</comment>
<dbReference type="Proteomes" id="UP001549920">
    <property type="component" value="Unassembled WGS sequence"/>
</dbReference>
<evidence type="ECO:0000313" key="3">
    <source>
        <dbReference type="EMBL" id="KAL0882481.1"/>
    </source>
</evidence>
<keyword evidence="4" id="KW-1185">Reference proteome</keyword>
<feature type="compositionally biased region" description="Basic and acidic residues" evidence="1">
    <location>
        <begin position="29"/>
        <end position="64"/>
    </location>
</feature>
<feature type="compositionally biased region" description="Basic and acidic residues" evidence="1">
    <location>
        <begin position="245"/>
        <end position="265"/>
    </location>
</feature>
<evidence type="ECO:0000313" key="2">
    <source>
        <dbReference type="EMBL" id="KAL0832863.1"/>
    </source>
</evidence>
<dbReference type="EMBL" id="JBEUOH010000010">
    <property type="protein sequence ID" value="KAL0882481.1"/>
    <property type="molecule type" value="Genomic_DNA"/>
</dbReference>
<sequence length="476" mass="55176">MFALHSRRLRRRLSAPTSGSARRRARERRRAEQTRAEGERLARERREQRARDKIEQQRQAREELASYEPWGRAGGGAPNARGIRFTNIRAGGIYPEDELRGTAQYEACRRFPTPRRRYRRTPLRLREDPQLCYADNLRQTIDNDIRYKQTPTQQQSYRQILDEMVQNRRRAMKDEIKETLDYERRMHTMDGPWGKPGPGGAVWRNPRDVGLNFSKSMGWTDNEIFTKLQGDHRLYKRSSLTLPQVKRDDDTREQRGRDVADKENIKPSNVEKLPDIKQSKGSSPDRKKSVVEKEAKETNSNGKGRGKRSPKKGKFVKRLSNGDRVQKIVPSEDSDEGVIENVQNTDSANVGEKKPTPEATILRVTGGVELVPLLARRRRVGARTLHSSDVTRPPDQYCQWREVDVQYLRDLKHQMRVKCEQIEEKRKDSAESVRKHHDTWNSLWGRPGHGAPQSRGKYARSNLAQLLYVVPFANAQ</sequence>
<name>A0ABD0T4B7_LOXSC</name>
<dbReference type="AlphaFoldDB" id="A0ABD0T4B7"/>
<dbReference type="EMBL" id="JBEDNZ010000010">
    <property type="protein sequence ID" value="KAL0832863.1"/>
    <property type="molecule type" value="Genomic_DNA"/>
</dbReference>
<protein>
    <submittedName>
        <fullName evidence="2">Uncharacterized protein</fullName>
    </submittedName>
</protein>